<accession>A0ABS7FG47</accession>
<evidence type="ECO:0000313" key="2">
    <source>
        <dbReference type="Proteomes" id="UP000711178"/>
    </source>
</evidence>
<sequence length="127" mass="13738">MLVTFSIVTVALQTGEDRAIIQAKEVAKASLNDPSSAIFRNVVFKKESEDGTFTRGYVCGYVNGKNSFGAMVGERRFVARAVFGKNVLDVADLQIEPGPDLNGNAAMQAFDKVYWVPSCEVSPRGNA</sequence>
<protein>
    <submittedName>
        <fullName evidence="1">Uncharacterized protein</fullName>
    </submittedName>
</protein>
<reference evidence="1 2" key="1">
    <citation type="submission" date="2021-05" db="EMBL/GenBank/DDBJ databases">
        <title>Draft Whole Genome Sequencing Of Biosensor Chromobacterium violaceum Strain CV026 Reveals A Regulatory RNA In Chromobacterium violaceum Phenotype Regulatory Network.</title>
        <authorList>
            <person name="Hong K.W."/>
            <person name="Chan K.G."/>
            <person name="Chang C.-Y."/>
        </authorList>
    </citation>
    <scope>NUCLEOTIDE SEQUENCE [LARGE SCALE GENOMIC DNA]</scope>
    <source>
        <strain evidence="1 2">ATCC 31532</strain>
    </source>
</reference>
<dbReference type="RefSeq" id="WP_052257968.1">
    <property type="nucleotide sequence ID" value="NZ_CP142381.1"/>
</dbReference>
<dbReference type="GeneID" id="89685746"/>
<evidence type="ECO:0000313" key="1">
    <source>
        <dbReference type="EMBL" id="MBW8289040.1"/>
    </source>
</evidence>
<dbReference type="EMBL" id="JAHDTB010000014">
    <property type="protein sequence ID" value="MBW8289040.1"/>
    <property type="molecule type" value="Genomic_DNA"/>
</dbReference>
<gene>
    <name evidence="1" type="ORF">KIF53_15510</name>
</gene>
<dbReference type="Proteomes" id="UP000711178">
    <property type="component" value="Unassembled WGS sequence"/>
</dbReference>
<proteinExistence type="predicted"/>
<organism evidence="1 2">
    <name type="scientific">Chromobacterium subtsugae</name>
    <dbReference type="NCBI Taxonomy" id="251747"/>
    <lineage>
        <taxon>Bacteria</taxon>
        <taxon>Pseudomonadati</taxon>
        <taxon>Pseudomonadota</taxon>
        <taxon>Betaproteobacteria</taxon>
        <taxon>Neisseriales</taxon>
        <taxon>Chromobacteriaceae</taxon>
        <taxon>Chromobacterium</taxon>
    </lineage>
</organism>
<name>A0ABS7FG47_9NEIS</name>
<keyword evidence="2" id="KW-1185">Reference proteome</keyword>
<comment type="caution">
    <text evidence="1">The sequence shown here is derived from an EMBL/GenBank/DDBJ whole genome shotgun (WGS) entry which is preliminary data.</text>
</comment>